<evidence type="ECO:0000313" key="2">
    <source>
        <dbReference type="Proteomes" id="UP001345963"/>
    </source>
</evidence>
<organism evidence="1 2">
    <name type="scientific">Ataeniobius toweri</name>
    <dbReference type="NCBI Taxonomy" id="208326"/>
    <lineage>
        <taxon>Eukaryota</taxon>
        <taxon>Metazoa</taxon>
        <taxon>Chordata</taxon>
        <taxon>Craniata</taxon>
        <taxon>Vertebrata</taxon>
        <taxon>Euteleostomi</taxon>
        <taxon>Actinopterygii</taxon>
        <taxon>Neopterygii</taxon>
        <taxon>Teleostei</taxon>
        <taxon>Neoteleostei</taxon>
        <taxon>Acanthomorphata</taxon>
        <taxon>Ovalentaria</taxon>
        <taxon>Atherinomorphae</taxon>
        <taxon>Cyprinodontiformes</taxon>
        <taxon>Goodeidae</taxon>
        <taxon>Ataeniobius</taxon>
    </lineage>
</organism>
<reference evidence="1 2" key="1">
    <citation type="submission" date="2021-07" db="EMBL/GenBank/DDBJ databases">
        <authorList>
            <person name="Palmer J.M."/>
        </authorList>
    </citation>
    <scope>NUCLEOTIDE SEQUENCE [LARGE SCALE GENOMIC DNA]</scope>
    <source>
        <strain evidence="1 2">AT_MEX2019</strain>
        <tissue evidence="1">Muscle</tissue>
    </source>
</reference>
<dbReference type="EMBL" id="JAHUTI010024390">
    <property type="protein sequence ID" value="MED6240485.1"/>
    <property type="molecule type" value="Genomic_DNA"/>
</dbReference>
<name>A0ABU7ARI3_9TELE</name>
<dbReference type="Proteomes" id="UP001345963">
    <property type="component" value="Unassembled WGS sequence"/>
</dbReference>
<comment type="caution">
    <text evidence="1">The sequence shown here is derived from an EMBL/GenBank/DDBJ whole genome shotgun (WGS) entry which is preliminary data.</text>
</comment>
<evidence type="ECO:0000313" key="1">
    <source>
        <dbReference type="EMBL" id="MED6240485.1"/>
    </source>
</evidence>
<sequence length="100" mass="10826">MQTEGPLTISLCTIALDHQSPLLSSGSPTNFLSFSGDCEGHRRLCFISNLQLICIVDLMPQAPLDHGFYRGWVRLVAVHSCQMLPRSLKAGIGTVGSVVN</sequence>
<keyword evidence="2" id="KW-1185">Reference proteome</keyword>
<protein>
    <submittedName>
        <fullName evidence="1">Uncharacterized protein</fullName>
    </submittedName>
</protein>
<proteinExistence type="predicted"/>
<accession>A0ABU7ARI3</accession>
<gene>
    <name evidence="1" type="ORF">ATANTOWER_021871</name>
</gene>